<keyword evidence="1" id="KW-0732">Signal</keyword>
<sequence>MLSCYHCVSQLRLEGIENDAKLALKELVFQRYHVPPSNEFCEDSNAYDFYTSDIQQCDDTDQCLKLSITQKDLLFVMRGCQSQLLRPGYYLSQETGCTNKGPSQCLCDTDLCNLSNCLNIFLSISIMYVVCELFI</sequence>
<dbReference type="Pfam" id="PF17064">
    <property type="entry name" value="QVR"/>
    <property type="match status" value="1"/>
</dbReference>
<dbReference type="Proteomes" id="UP000053766">
    <property type="component" value="Unassembled WGS sequence"/>
</dbReference>
<reference evidence="4" key="2">
    <citation type="journal article" date="2016" name="Sci. Rep.">
        <title>Dictyocaulus viviparus genome, variome and transcriptome elucidate lungworm biology and support future intervention.</title>
        <authorList>
            <person name="McNulty S.N."/>
            <person name="Strube C."/>
            <person name="Rosa B.A."/>
            <person name="Martin J.C."/>
            <person name="Tyagi R."/>
            <person name="Choi Y.J."/>
            <person name="Wang Q."/>
            <person name="Hallsworth Pepin K."/>
            <person name="Zhang X."/>
            <person name="Ozersky P."/>
            <person name="Wilson R.K."/>
            <person name="Sternberg P.W."/>
            <person name="Gasser R.B."/>
            <person name="Mitreva M."/>
        </authorList>
    </citation>
    <scope>NUCLEOTIDE SEQUENCE [LARGE SCALE GENOMIC DNA]</scope>
    <source>
        <strain evidence="4">HannoverDv2000</strain>
    </source>
</reference>
<dbReference type="InterPro" id="IPR031424">
    <property type="entry name" value="QVR-like"/>
</dbReference>
<dbReference type="GO" id="GO:0032222">
    <property type="term" value="P:regulation of synaptic transmission, cholinergic"/>
    <property type="evidence" value="ECO:0007669"/>
    <property type="project" value="InterPro"/>
</dbReference>
<dbReference type="AlphaFoldDB" id="A0A0D8Y5C3"/>
<proteinExistence type="predicted"/>
<protein>
    <recommendedName>
        <fullName evidence="5">Protein sleepless</fullName>
    </recommendedName>
</protein>
<evidence type="ECO:0000313" key="3">
    <source>
        <dbReference type="EMBL" id="KJH49751.1"/>
    </source>
</evidence>
<gene>
    <name evidence="3" type="ORF">DICVIV_04091</name>
</gene>
<dbReference type="OrthoDB" id="5836372at2759"/>
<keyword evidence="4" id="KW-1185">Reference proteome</keyword>
<organism evidence="3 4">
    <name type="scientific">Dictyocaulus viviparus</name>
    <name type="common">Bovine lungworm</name>
    <dbReference type="NCBI Taxonomy" id="29172"/>
    <lineage>
        <taxon>Eukaryota</taxon>
        <taxon>Metazoa</taxon>
        <taxon>Ecdysozoa</taxon>
        <taxon>Nematoda</taxon>
        <taxon>Chromadorea</taxon>
        <taxon>Rhabditida</taxon>
        <taxon>Rhabditina</taxon>
        <taxon>Rhabditomorpha</taxon>
        <taxon>Strongyloidea</taxon>
        <taxon>Metastrongylidae</taxon>
        <taxon>Dictyocaulus</taxon>
    </lineage>
</organism>
<dbReference type="GO" id="GO:0030431">
    <property type="term" value="P:sleep"/>
    <property type="evidence" value="ECO:0007669"/>
    <property type="project" value="InterPro"/>
</dbReference>
<evidence type="ECO:0000313" key="4">
    <source>
        <dbReference type="Proteomes" id="UP000053766"/>
    </source>
</evidence>
<evidence type="ECO:0000256" key="1">
    <source>
        <dbReference type="ARBA" id="ARBA00022729"/>
    </source>
</evidence>
<keyword evidence="2" id="KW-0325">Glycoprotein</keyword>
<reference evidence="3 4" key="1">
    <citation type="submission" date="2013-11" db="EMBL/GenBank/DDBJ databases">
        <title>Draft genome of the bovine lungworm Dictyocaulus viviparus.</title>
        <authorList>
            <person name="Mitreva M."/>
        </authorList>
    </citation>
    <scope>NUCLEOTIDE SEQUENCE [LARGE SCALE GENOMIC DNA]</scope>
    <source>
        <strain evidence="3 4">HannoverDv2000</strain>
    </source>
</reference>
<evidence type="ECO:0008006" key="5">
    <source>
        <dbReference type="Google" id="ProtNLM"/>
    </source>
</evidence>
<dbReference type="EMBL" id="KN716224">
    <property type="protein sequence ID" value="KJH49751.1"/>
    <property type="molecule type" value="Genomic_DNA"/>
</dbReference>
<accession>A0A0D8Y5C3</accession>
<name>A0A0D8Y5C3_DICVI</name>
<evidence type="ECO:0000256" key="2">
    <source>
        <dbReference type="ARBA" id="ARBA00023180"/>
    </source>
</evidence>